<dbReference type="InterPro" id="IPR003599">
    <property type="entry name" value="Ig_sub"/>
</dbReference>
<accession>A0AAN8M1X5</accession>
<evidence type="ECO:0000313" key="4">
    <source>
        <dbReference type="Proteomes" id="UP001356427"/>
    </source>
</evidence>
<dbReference type="Pfam" id="PF07679">
    <property type="entry name" value="I-set"/>
    <property type="match status" value="2"/>
</dbReference>
<feature type="compositionally biased region" description="Polar residues" evidence="1">
    <location>
        <begin position="324"/>
        <end position="333"/>
    </location>
</feature>
<feature type="compositionally biased region" description="Basic and acidic residues" evidence="1">
    <location>
        <begin position="222"/>
        <end position="231"/>
    </location>
</feature>
<dbReference type="AlphaFoldDB" id="A0AAN8M1X5"/>
<feature type="region of interest" description="Disordered" evidence="1">
    <location>
        <begin position="207"/>
        <end position="236"/>
    </location>
</feature>
<name>A0AAN8M1X5_9TELE</name>
<dbReference type="InterPro" id="IPR003598">
    <property type="entry name" value="Ig_sub2"/>
</dbReference>
<evidence type="ECO:0000259" key="2">
    <source>
        <dbReference type="PROSITE" id="PS50835"/>
    </source>
</evidence>
<dbReference type="PANTHER" id="PTHR47633">
    <property type="entry name" value="IMMUNOGLOBULIN"/>
    <property type="match status" value="1"/>
</dbReference>
<dbReference type="PROSITE" id="PS50835">
    <property type="entry name" value="IG_LIKE"/>
    <property type="match status" value="1"/>
</dbReference>
<dbReference type="Proteomes" id="UP001356427">
    <property type="component" value="Unassembled WGS sequence"/>
</dbReference>
<protein>
    <recommendedName>
        <fullName evidence="2">Ig-like domain-containing protein</fullName>
    </recommendedName>
</protein>
<dbReference type="EMBL" id="JAGTTL010000012">
    <property type="protein sequence ID" value="KAK6315281.1"/>
    <property type="molecule type" value="Genomic_DNA"/>
</dbReference>
<feature type="region of interest" description="Disordered" evidence="1">
    <location>
        <begin position="253"/>
        <end position="343"/>
    </location>
</feature>
<proteinExistence type="predicted"/>
<feature type="domain" description="Ig-like" evidence="2">
    <location>
        <begin position="6"/>
        <end position="98"/>
    </location>
</feature>
<dbReference type="SUPFAM" id="SSF48726">
    <property type="entry name" value="Immunoglobulin"/>
    <property type="match status" value="2"/>
</dbReference>
<dbReference type="InterPro" id="IPR007110">
    <property type="entry name" value="Ig-like_dom"/>
</dbReference>
<dbReference type="FunFam" id="2.60.40.10:FF:000629">
    <property type="entry name" value="Titin b"/>
    <property type="match status" value="1"/>
</dbReference>
<gene>
    <name evidence="3" type="ORF">J4Q44_G00148100</name>
</gene>
<feature type="non-terminal residue" evidence="3">
    <location>
        <position position="628"/>
    </location>
</feature>
<dbReference type="FunFam" id="2.60.40.10:FF:000476">
    <property type="entry name" value="titin isoform X1"/>
    <property type="match status" value="1"/>
</dbReference>
<dbReference type="SMART" id="SM00408">
    <property type="entry name" value="IGc2"/>
    <property type="match status" value="2"/>
</dbReference>
<keyword evidence="4" id="KW-1185">Reference proteome</keyword>
<dbReference type="InterPro" id="IPR015129">
    <property type="entry name" value="Titin_Z_rpt"/>
</dbReference>
<organism evidence="3 4">
    <name type="scientific">Coregonus suidteri</name>
    <dbReference type="NCBI Taxonomy" id="861788"/>
    <lineage>
        <taxon>Eukaryota</taxon>
        <taxon>Metazoa</taxon>
        <taxon>Chordata</taxon>
        <taxon>Craniata</taxon>
        <taxon>Vertebrata</taxon>
        <taxon>Euteleostomi</taxon>
        <taxon>Actinopterygii</taxon>
        <taxon>Neopterygii</taxon>
        <taxon>Teleostei</taxon>
        <taxon>Protacanthopterygii</taxon>
        <taxon>Salmoniformes</taxon>
        <taxon>Salmonidae</taxon>
        <taxon>Coregoninae</taxon>
        <taxon>Coregonus</taxon>
    </lineage>
</organism>
<dbReference type="Pfam" id="PF09042">
    <property type="entry name" value="Titin_Z"/>
    <property type="match status" value="1"/>
</dbReference>
<dbReference type="InterPro" id="IPR013783">
    <property type="entry name" value="Ig-like_fold"/>
</dbReference>
<comment type="caution">
    <text evidence="3">The sequence shown here is derived from an EMBL/GenBank/DDBJ whole genome shotgun (WGS) entry which is preliminary data.</text>
</comment>
<sequence length="628" mass="67179">MSTQAPTFTQPLQSVVALEGSAATFEAQVSGNPVPEVSWFRDGQVLSAAALPGAQISFSDGRAVLMIPAVTAAHSGRFSVRATNGAGQATSTAELLVTGDTLYLFYFQRLQSMTVRQGSQVRLDVRVAGIPTPVVKFYREGAEIQSSADFQIVQEGDLYSLLIAEAFPEDSGTYSVNASNSSGRATSTAELLVQGEEVAVPAKKTKTVMSASSQMMSSQTRQTRETRRVESHFQSSSMMEMRVEGGVVSQTLAHKTPPRVPPKPTSTSKSPTPPSLAARVAGGRHQSPSPVRHVKAPTPAPVRSASPISASRLSVSPIRPVKSPLTTRKQVSHSPDVPPPWKQGEGLVAESSYSMTAASSATHVQTSATHVHMEQHWEGSYGLKTTGAAVSGVAVREVVGGKKAEAKATVVAAVDLARVRKPMHSEGGYAEEETIDSDLKQQSMLSTTEQQFSTRTEAGQKQTTIQTFAPEQSIHVSQMQRTTTQVDTGLAPSPIPHFTVSKVMVPKPDHSYEVSIAGSAIATLQKELSSTSAHAAQKIIKPVKPPSHKIVVATRVTPEPTPPPFKDITDRYQTHFDTQLQQKQIGTSFSGGMEQIYEDWEQQVVETAVVPSPMEEPTVPPTLVAVSI</sequence>
<dbReference type="InterPro" id="IPR036179">
    <property type="entry name" value="Ig-like_dom_sf"/>
</dbReference>
<evidence type="ECO:0000313" key="3">
    <source>
        <dbReference type="EMBL" id="KAK6315281.1"/>
    </source>
</evidence>
<dbReference type="InterPro" id="IPR013098">
    <property type="entry name" value="Ig_I-set"/>
</dbReference>
<dbReference type="PANTHER" id="PTHR47633:SF4">
    <property type="entry name" value="MYOPALLADIN ISOFORM X1"/>
    <property type="match status" value="1"/>
</dbReference>
<dbReference type="Gene3D" id="2.60.40.10">
    <property type="entry name" value="Immunoglobulins"/>
    <property type="match status" value="2"/>
</dbReference>
<dbReference type="SMART" id="SM00409">
    <property type="entry name" value="IG"/>
    <property type="match status" value="2"/>
</dbReference>
<reference evidence="3 4" key="1">
    <citation type="submission" date="2021-04" db="EMBL/GenBank/DDBJ databases">
        <authorList>
            <person name="De Guttry C."/>
            <person name="Zahm M."/>
            <person name="Klopp C."/>
            <person name="Cabau C."/>
            <person name="Louis A."/>
            <person name="Berthelot C."/>
            <person name="Parey E."/>
            <person name="Roest Crollius H."/>
            <person name="Montfort J."/>
            <person name="Robinson-Rechavi M."/>
            <person name="Bucao C."/>
            <person name="Bouchez O."/>
            <person name="Gislard M."/>
            <person name="Lluch J."/>
            <person name="Milhes M."/>
            <person name="Lampietro C."/>
            <person name="Lopez Roques C."/>
            <person name="Donnadieu C."/>
            <person name="Braasch I."/>
            <person name="Desvignes T."/>
            <person name="Postlethwait J."/>
            <person name="Bobe J."/>
            <person name="Wedekind C."/>
            <person name="Guiguen Y."/>
        </authorList>
    </citation>
    <scope>NUCLEOTIDE SEQUENCE [LARGE SCALE GENOMIC DNA]</scope>
    <source>
        <strain evidence="3">Cs_M1</strain>
        <tissue evidence="3">Blood</tissue>
    </source>
</reference>
<evidence type="ECO:0000256" key="1">
    <source>
        <dbReference type="SAM" id="MobiDB-lite"/>
    </source>
</evidence>
<feature type="compositionally biased region" description="Low complexity" evidence="1">
    <location>
        <begin position="207"/>
        <end position="221"/>
    </location>
</feature>